<dbReference type="SUPFAM" id="SSF55550">
    <property type="entry name" value="SH2 domain"/>
    <property type="match status" value="1"/>
</dbReference>
<keyword evidence="9" id="KW-1185">Reference proteome</keyword>
<dbReference type="CDD" id="cd10363">
    <property type="entry name" value="SH2_Src_HCK"/>
    <property type="match status" value="1"/>
</dbReference>
<dbReference type="PROSITE" id="PS50001">
    <property type="entry name" value="SH2"/>
    <property type="match status" value="1"/>
</dbReference>
<dbReference type="InterPro" id="IPR000980">
    <property type="entry name" value="SH2"/>
</dbReference>
<evidence type="ECO:0000256" key="3">
    <source>
        <dbReference type="PROSITE-ProRule" id="PRU00191"/>
    </source>
</evidence>
<dbReference type="AlphaFoldDB" id="A0AAW0HZI8"/>
<dbReference type="Gene3D" id="3.30.505.10">
    <property type="entry name" value="SH2 domain"/>
    <property type="match status" value="1"/>
</dbReference>
<feature type="domain" description="SH3" evidence="7">
    <location>
        <begin position="66"/>
        <end position="126"/>
    </location>
</feature>
<dbReference type="PRINTS" id="PR00452">
    <property type="entry name" value="SH3DOMAIN"/>
</dbReference>
<dbReference type="EMBL" id="JBBHLL010000272">
    <property type="protein sequence ID" value="KAK7807421.1"/>
    <property type="molecule type" value="Genomic_DNA"/>
</dbReference>
<dbReference type="FunFam" id="3.30.505.10:FF:000010">
    <property type="entry name" value="Tyrosine-protein kinase"/>
    <property type="match status" value="1"/>
</dbReference>
<evidence type="ECO:0000256" key="5">
    <source>
        <dbReference type="SAM" id="MobiDB-lite"/>
    </source>
</evidence>
<name>A0AAW0HZI8_MYOGA</name>
<dbReference type="PROSITE" id="PS50002">
    <property type="entry name" value="SH3"/>
    <property type="match status" value="1"/>
</dbReference>
<dbReference type="PRINTS" id="PR00401">
    <property type="entry name" value="SH2DOMAIN"/>
</dbReference>
<accession>A0AAW0HZI8</accession>
<dbReference type="InterPro" id="IPR001452">
    <property type="entry name" value="SH3_domain"/>
</dbReference>
<protein>
    <submittedName>
        <fullName evidence="8">Uncharacterized protein</fullName>
    </submittedName>
</protein>
<dbReference type="InterPro" id="IPR043539">
    <property type="entry name" value="Grb2-like"/>
</dbReference>
<feature type="region of interest" description="Disordered" evidence="5">
    <location>
        <begin position="38"/>
        <end position="59"/>
    </location>
</feature>
<keyword evidence="2 3" id="KW-0727">SH2 domain</keyword>
<evidence type="ECO:0000256" key="2">
    <source>
        <dbReference type="ARBA" id="ARBA00022999"/>
    </source>
</evidence>
<dbReference type="Pfam" id="PF00017">
    <property type="entry name" value="SH2"/>
    <property type="match status" value="1"/>
</dbReference>
<evidence type="ECO:0000256" key="1">
    <source>
        <dbReference type="ARBA" id="ARBA00022443"/>
    </source>
</evidence>
<keyword evidence="1 4" id="KW-0728">SH3 domain</keyword>
<evidence type="ECO:0000313" key="9">
    <source>
        <dbReference type="Proteomes" id="UP001488838"/>
    </source>
</evidence>
<organism evidence="8 9">
    <name type="scientific">Myodes glareolus</name>
    <name type="common">Bank vole</name>
    <name type="synonym">Clethrionomys glareolus</name>
    <dbReference type="NCBI Taxonomy" id="447135"/>
    <lineage>
        <taxon>Eukaryota</taxon>
        <taxon>Metazoa</taxon>
        <taxon>Chordata</taxon>
        <taxon>Craniata</taxon>
        <taxon>Vertebrata</taxon>
        <taxon>Euteleostomi</taxon>
        <taxon>Mammalia</taxon>
        <taxon>Eutheria</taxon>
        <taxon>Euarchontoglires</taxon>
        <taxon>Glires</taxon>
        <taxon>Rodentia</taxon>
        <taxon>Myomorpha</taxon>
        <taxon>Muroidea</taxon>
        <taxon>Cricetidae</taxon>
        <taxon>Arvicolinae</taxon>
        <taxon>Myodes</taxon>
    </lineage>
</organism>
<reference evidence="8 9" key="1">
    <citation type="journal article" date="2023" name="bioRxiv">
        <title>Conserved and derived expression patterns and positive selection on dental genes reveal complex evolutionary context of ever-growing rodent molars.</title>
        <authorList>
            <person name="Calamari Z.T."/>
            <person name="Song A."/>
            <person name="Cohen E."/>
            <person name="Akter M."/>
            <person name="Roy R.D."/>
            <person name="Hallikas O."/>
            <person name="Christensen M.M."/>
            <person name="Li P."/>
            <person name="Marangoni P."/>
            <person name="Jernvall J."/>
            <person name="Klein O.D."/>
        </authorList>
    </citation>
    <scope>NUCLEOTIDE SEQUENCE [LARGE SCALE GENOMIC DNA]</scope>
    <source>
        <strain evidence="8">V071</strain>
    </source>
</reference>
<evidence type="ECO:0000259" key="7">
    <source>
        <dbReference type="PROSITE" id="PS50002"/>
    </source>
</evidence>
<dbReference type="FunFam" id="2.30.30.40:FF:000095">
    <property type="entry name" value="Tyrosine-protein kinase"/>
    <property type="match status" value="1"/>
</dbReference>
<dbReference type="Pfam" id="PF00018">
    <property type="entry name" value="SH3_1"/>
    <property type="match status" value="1"/>
</dbReference>
<dbReference type="SUPFAM" id="SSF50044">
    <property type="entry name" value="SH3-domain"/>
    <property type="match status" value="1"/>
</dbReference>
<evidence type="ECO:0000259" key="6">
    <source>
        <dbReference type="PROSITE" id="PS50001"/>
    </source>
</evidence>
<dbReference type="SMART" id="SM00326">
    <property type="entry name" value="SH3"/>
    <property type="match status" value="1"/>
</dbReference>
<dbReference type="SMART" id="SM00252">
    <property type="entry name" value="SH2"/>
    <property type="match status" value="1"/>
</dbReference>
<evidence type="ECO:0000313" key="8">
    <source>
        <dbReference type="EMBL" id="KAK7807421.1"/>
    </source>
</evidence>
<dbReference type="InterPro" id="IPR035851">
    <property type="entry name" value="HCK_SH2"/>
</dbReference>
<dbReference type="Gene3D" id="3.30.200.20">
    <property type="entry name" value="Phosphorylase Kinase, domain 1"/>
    <property type="match status" value="1"/>
</dbReference>
<proteinExistence type="predicted"/>
<sequence>MVSLGTGRQVGAVKTPVFPSFGYRMGCMKSKFLRDGSKVSKTEPSANQKGPIYVPDPTSSNKLVSSEDIVVVALYDYEAIHREDLSFQKGDQMVVLEESGEWWRARSLATRKEGYIPSNYVARVNSLETEEWFFKGTSRKDAERQLLAPGNVLGSFMIRDSETTKGSYSLSVRDYDPQHGDTVKHYKIRTLDSGGFYISPRSTFSSLQELVVHYKKGKDGLCQKLSVPCVSPKPQKPWEKDAWEIPRESLQMEKKLGAGQFGEVWMGSLLEFLKTEEGSKQPLPKLIDFSAQVSLGQ</sequence>
<dbReference type="PANTHER" id="PTHR46037">
    <property type="entry name" value="PROTEIN ENHANCER OF SEVENLESS 2B"/>
    <property type="match status" value="1"/>
</dbReference>
<dbReference type="InterPro" id="IPR036028">
    <property type="entry name" value="SH3-like_dom_sf"/>
</dbReference>
<evidence type="ECO:0000256" key="4">
    <source>
        <dbReference type="PROSITE-ProRule" id="PRU00192"/>
    </source>
</evidence>
<dbReference type="Gene3D" id="2.30.30.40">
    <property type="entry name" value="SH3 Domains"/>
    <property type="match status" value="1"/>
</dbReference>
<gene>
    <name evidence="8" type="ORF">U0070_025053</name>
</gene>
<feature type="domain" description="SH2" evidence="6">
    <location>
        <begin position="132"/>
        <end position="229"/>
    </location>
</feature>
<dbReference type="InterPro" id="IPR036860">
    <property type="entry name" value="SH2_dom_sf"/>
</dbReference>
<comment type="caution">
    <text evidence="8">The sequence shown here is derived from an EMBL/GenBank/DDBJ whole genome shotgun (WGS) entry which is preliminary data.</text>
</comment>
<dbReference type="Proteomes" id="UP001488838">
    <property type="component" value="Unassembled WGS sequence"/>
</dbReference>